<dbReference type="EMBL" id="JAFDVD010000017">
    <property type="protein sequence ID" value="MBM6401830.1"/>
    <property type="molecule type" value="Genomic_DNA"/>
</dbReference>
<comment type="similarity">
    <text evidence="3">Belongs to the major facilitator superfamily. TCR/Tet family.</text>
</comment>
<name>A0ABS2CPU7_9MICO</name>
<comment type="similarity">
    <text evidence="2">Belongs to the major facilitator superfamily. Folate-biopterin transporter (TC 2.A.71) family.</text>
</comment>
<keyword evidence="13" id="KW-1185">Reference proteome</keyword>
<evidence type="ECO:0000256" key="7">
    <source>
        <dbReference type="ARBA" id="ARBA00022989"/>
    </source>
</evidence>
<dbReference type="InterPro" id="IPR005829">
    <property type="entry name" value="Sugar_transporter_CS"/>
</dbReference>
<feature type="compositionally biased region" description="Low complexity" evidence="9">
    <location>
        <begin position="28"/>
        <end position="41"/>
    </location>
</feature>
<dbReference type="InterPro" id="IPR039309">
    <property type="entry name" value="BT1"/>
</dbReference>
<feature type="transmembrane region" description="Helical" evidence="10">
    <location>
        <begin position="154"/>
        <end position="173"/>
    </location>
</feature>
<sequence>MAARSSAARRSPRPSTAATRPSSRRRTSTPATRRPPTRSACPRPPRPRRSERHLRRLRPRRRWARAYWWIVSADPVTTPSATARIPREIWVLIASAFVIALGFGLITPVLPQFAQSFGVGATASSVVVSAFAFFRLLFAPAGGRLIARLGERPIYLAGLVIVAVSTGATAFAHSYWQLLVFRGLGGIGSVMFTVSAVALIVRLAPPSIRARVSSAYASAFLIGGIGGPVVGGTLGGLGLRVPFLVYAAALLLAATIVFVFLKDASLRPVEGAPVLPVMGVRDGWRDSAYRAAVASGFANGWANFGVRNAILPLFAAAVIVDQGLDVATRESQQSLVAGTALATFAVGNAVGLTFAGRTSDRVGRKPYIIGGLVVSGVFTALTGLASTLPLLIACSVVAGLGSGALNPAQQASLADVVGRERNGGPALAAFQMSADTGAIIGPVVAGLLVDEGSFGLAFAVTGAITLVAAVPWLRARETHPVRRSTAGGAAAGSR</sequence>
<comment type="subcellular location">
    <subcellularLocation>
        <location evidence="1">Cell membrane</location>
        <topology evidence="1">Multi-pass membrane protein</topology>
    </subcellularLocation>
</comment>
<feature type="transmembrane region" description="Helical" evidence="10">
    <location>
        <begin position="243"/>
        <end position="261"/>
    </location>
</feature>
<feature type="transmembrane region" description="Helical" evidence="10">
    <location>
        <begin position="89"/>
        <end position="107"/>
    </location>
</feature>
<evidence type="ECO:0000256" key="5">
    <source>
        <dbReference type="ARBA" id="ARBA00022475"/>
    </source>
</evidence>
<dbReference type="PROSITE" id="PS50850">
    <property type="entry name" value="MFS"/>
    <property type="match status" value="1"/>
</dbReference>
<proteinExistence type="inferred from homology"/>
<evidence type="ECO:0000256" key="3">
    <source>
        <dbReference type="ARBA" id="ARBA00007520"/>
    </source>
</evidence>
<dbReference type="PROSITE" id="PS00216">
    <property type="entry name" value="SUGAR_TRANSPORT_1"/>
    <property type="match status" value="1"/>
</dbReference>
<feature type="transmembrane region" description="Helical" evidence="10">
    <location>
        <begin position="113"/>
        <end position="134"/>
    </location>
</feature>
<dbReference type="CDD" id="cd17325">
    <property type="entry name" value="MFS_MdtG_SLC18_like"/>
    <property type="match status" value="1"/>
</dbReference>
<dbReference type="Pfam" id="PF07690">
    <property type="entry name" value="MFS_1"/>
    <property type="match status" value="1"/>
</dbReference>
<dbReference type="Gene3D" id="1.20.1250.20">
    <property type="entry name" value="MFS general substrate transporter like domains"/>
    <property type="match status" value="2"/>
</dbReference>
<feature type="transmembrane region" description="Helical" evidence="10">
    <location>
        <begin position="215"/>
        <end position="237"/>
    </location>
</feature>
<evidence type="ECO:0000256" key="2">
    <source>
        <dbReference type="ARBA" id="ARBA00007015"/>
    </source>
</evidence>
<keyword evidence="6 10" id="KW-0812">Transmembrane</keyword>
<feature type="transmembrane region" description="Helical" evidence="10">
    <location>
        <begin position="179"/>
        <end position="203"/>
    </location>
</feature>
<feature type="transmembrane region" description="Helical" evidence="10">
    <location>
        <begin position="367"/>
        <end position="400"/>
    </location>
</feature>
<dbReference type="InterPro" id="IPR036259">
    <property type="entry name" value="MFS_trans_sf"/>
</dbReference>
<evidence type="ECO:0000256" key="1">
    <source>
        <dbReference type="ARBA" id="ARBA00004651"/>
    </source>
</evidence>
<dbReference type="PANTHER" id="PTHR23517">
    <property type="entry name" value="RESISTANCE PROTEIN MDTM, PUTATIVE-RELATED-RELATED"/>
    <property type="match status" value="1"/>
</dbReference>
<keyword evidence="7 10" id="KW-1133">Transmembrane helix</keyword>
<dbReference type="InterPro" id="IPR050171">
    <property type="entry name" value="MFS_Transporters"/>
</dbReference>
<comment type="caution">
    <text evidence="12">The sequence shown here is derived from an EMBL/GenBank/DDBJ whole genome shotgun (WGS) entry which is preliminary data.</text>
</comment>
<keyword evidence="4" id="KW-0813">Transport</keyword>
<dbReference type="PRINTS" id="PR01035">
    <property type="entry name" value="TCRTETA"/>
</dbReference>
<feature type="transmembrane region" description="Helical" evidence="10">
    <location>
        <begin position="454"/>
        <end position="473"/>
    </location>
</feature>
<evidence type="ECO:0000256" key="6">
    <source>
        <dbReference type="ARBA" id="ARBA00022692"/>
    </source>
</evidence>
<evidence type="ECO:0000256" key="8">
    <source>
        <dbReference type="ARBA" id="ARBA00023136"/>
    </source>
</evidence>
<gene>
    <name evidence="12" type="ORF">JQN70_15645</name>
</gene>
<accession>A0ABS2CPU7</accession>
<dbReference type="SUPFAM" id="SSF103473">
    <property type="entry name" value="MFS general substrate transporter"/>
    <property type="match status" value="1"/>
</dbReference>
<feature type="compositionally biased region" description="Low complexity" evidence="9">
    <location>
        <begin position="1"/>
        <end position="21"/>
    </location>
</feature>
<dbReference type="Proteomes" id="UP001430172">
    <property type="component" value="Unassembled WGS sequence"/>
</dbReference>
<dbReference type="InterPro" id="IPR011701">
    <property type="entry name" value="MFS"/>
</dbReference>
<organism evidence="12 13">
    <name type="scientific">Phycicoccus sonneratiae</name>
    <dbReference type="NCBI Taxonomy" id="2807628"/>
    <lineage>
        <taxon>Bacteria</taxon>
        <taxon>Bacillati</taxon>
        <taxon>Actinomycetota</taxon>
        <taxon>Actinomycetes</taxon>
        <taxon>Micrococcales</taxon>
        <taxon>Intrasporangiaceae</taxon>
        <taxon>Phycicoccus</taxon>
    </lineage>
</organism>
<evidence type="ECO:0000256" key="9">
    <source>
        <dbReference type="SAM" id="MobiDB-lite"/>
    </source>
</evidence>
<reference evidence="12" key="1">
    <citation type="submission" date="2021-02" db="EMBL/GenBank/DDBJ databases">
        <title>Phycicoccus sp. MQZ13P-5T, whole genome shotgun sequence.</title>
        <authorList>
            <person name="Tuo L."/>
        </authorList>
    </citation>
    <scope>NUCLEOTIDE SEQUENCE</scope>
    <source>
        <strain evidence="12">MQZ13P-5</strain>
    </source>
</reference>
<evidence type="ECO:0000313" key="12">
    <source>
        <dbReference type="EMBL" id="MBM6401830.1"/>
    </source>
</evidence>
<dbReference type="Pfam" id="PF03092">
    <property type="entry name" value="BT1"/>
    <property type="match status" value="1"/>
</dbReference>
<keyword evidence="5" id="KW-1003">Cell membrane</keyword>
<feature type="compositionally biased region" description="Basic residues" evidence="9">
    <location>
        <begin position="45"/>
        <end position="54"/>
    </location>
</feature>
<dbReference type="InterPro" id="IPR001958">
    <property type="entry name" value="Tet-R_TetA/multi-R_MdtG-like"/>
</dbReference>
<evidence type="ECO:0000313" key="13">
    <source>
        <dbReference type="Proteomes" id="UP001430172"/>
    </source>
</evidence>
<evidence type="ECO:0000256" key="10">
    <source>
        <dbReference type="SAM" id="Phobius"/>
    </source>
</evidence>
<feature type="domain" description="Major facilitator superfamily (MFS) profile" evidence="11">
    <location>
        <begin position="88"/>
        <end position="480"/>
    </location>
</feature>
<feature type="region of interest" description="Disordered" evidence="9">
    <location>
        <begin position="1"/>
        <end position="54"/>
    </location>
</feature>
<evidence type="ECO:0000256" key="4">
    <source>
        <dbReference type="ARBA" id="ARBA00022448"/>
    </source>
</evidence>
<protein>
    <submittedName>
        <fullName evidence="12">MFS transporter</fullName>
    </submittedName>
</protein>
<keyword evidence="8 10" id="KW-0472">Membrane</keyword>
<dbReference type="InterPro" id="IPR020846">
    <property type="entry name" value="MFS_dom"/>
</dbReference>
<evidence type="ECO:0000259" key="11">
    <source>
        <dbReference type="PROSITE" id="PS50850"/>
    </source>
</evidence>